<evidence type="ECO:0000313" key="2">
    <source>
        <dbReference type="Proteomes" id="UP001060085"/>
    </source>
</evidence>
<reference evidence="2" key="1">
    <citation type="journal article" date="2023" name="Nat. Plants">
        <title>Single-cell RNA sequencing provides a high-resolution roadmap for understanding the multicellular compartmentation of specialized metabolism.</title>
        <authorList>
            <person name="Sun S."/>
            <person name="Shen X."/>
            <person name="Li Y."/>
            <person name="Li Y."/>
            <person name="Wang S."/>
            <person name="Li R."/>
            <person name="Zhang H."/>
            <person name="Shen G."/>
            <person name="Guo B."/>
            <person name="Wei J."/>
            <person name="Xu J."/>
            <person name="St-Pierre B."/>
            <person name="Chen S."/>
            <person name="Sun C."/>
        </authorList>
    </citation>
    <scope>NUCLEOTIDE SEQUENCE [LARGE SCALE GENOMIC DNA]</scope>
</reference>
<keyword evidence="2" id="KW-1185">Reference proteome</keyword>
<name>A0ACC0B1D9_CATRO</name>
<accession>A0ACC0B1D9</accession>
<organism evidence="1 2">
    <name type="scientific">Catharanthus roseus</name>
    <name type="common">Madagascar periwinkle</name>
    <name type="synonym">Vinca rosea</name>
    <dbReference type="NCBI Taxonomy" id="4058"/>
    <lineage>
        <taxon>Eukaryota</taxon>
        <taxon>Viridiplantae</taxon>
        <taxon>Streptophyta</taxon>
        <taxon>Embryophyta</taxon>
        <taxon>Tracheophyta</taxon>
        <taxon>Spermatophyta</taxon>
        <taxon>Magnoliopsida</taxon>
        <taxon>eudicotyledons</taxon>
        <taxon>Gunneridae</taxon>
        <taxon>Pentapetalae</taxon>
        <taxon>asterids</taxon>
        <taxon>lamiids</taxon>
        <taxon>Gentianales</taxon>
        <taxon>Apocynaceae</taxon>
        <taxon>Rauvolfioideae</taxon>
        <taxon>Vinceae</taxon>
        <taxon>Catharanthinae</taxon>
        <taxon>Catharanthus</taxon>
    </lineage>
</organism>
<evidence type="ECO:0000313" key="1">
    <source>
        <dbReference type="EMBL" id="KAI5666434.1"/>
    </source>
</evidence>
<dbReference type="Proteomes" id="UP001060085">
    <property type="component" value="Linkage Group LG04"/>
</dbReference>
<comment type="caution">
    <text evidence="1">The sequence shown here is derived from an EMBL/GenBank/DDBJ whole genome shotgun (WGS) entry which is preliminary data.</text>
</comment>
<gene>
    <name evidence="1" type="ORF">M9H77_16287</name>
</gene>
<protein>
    <submittedName>
        <fullName evidence="1">Uncharacterized protein</fullName>
    </submittedName>
</protein>
<proteinExistence type="predicted"/>
<dbReference type="EMBL" id="CM044704">
    <property type="protein sequence ID" value="KAI5666434.1"/>
    <property type="molecule type" value="Genomic_DNA"/>
</dbReference>
<sequence>MAVGCYGVLIARSNCVFDLQDIKHRSSVRWPLLQLLNRDLVLWFDRSNSQWVAFDDKCPHRLAPLSGPEARAVKSPRACATIFSTTVSQGLRFVWPDENGWERARATKPPMLPDDFDKPEFATVTIQWGLFYGNDTLLENVSDPSHIDFTHHKVVANDDNPKISAKFVAPCYSMNNCYGKDVKVPSIFT</sequence>